<gene>
    <name evidence="1" type="primary">gph_2</name>
    <name evidence="1" type="ORF">Pla123a_49130</name>
</gene>
<dbReference type="EC" id="3.1.3.18" evidence="1"/>
<keyword evidence="2" id="KW-1185">Reference proteome</keyword>
<name>A0A5C5XTU2_9BACT</name>
<dbReference type="InterPro" id="IPR006439">
    <property type="entry name" value="HAD-SF_hydro_IA"/>
</dbReference>
<proteinExistence type="predicted"/>
<dbReference type="AlphaFoldDB" id="A0A5C5XTU2"/>
<dbReference type="GO" id="GO:0008967">
    <property type="term" value="F:phosphoglycolate phosphatase activity"/>
    <property type="evidence" value="ECO:0007669"/>
    <property type="project" value="UniProtKB-EC"/>
</dbReference>
<dbReference type="SFLD" id="SFLDS00003">
    <property type="entry name" value="Haloacid_Dehalogenase"/>
    <property type="match status" value="1"/>
</dbReference>
<comment type="caution">
    <text evidence="1">The sequence shown here is derived from an EMBL/GenBank/DDBJ whole genome shotgun (WGS) entry which is preliminary data.</text>
</comment>
<dbReference type="InterPro" id="IPR051828">
    <property type="entry name" value="HAD-like_hydrolase_domain"/>
</dbReference>
<protein>
    <submittedName>
        <fullName evidence="1">Phosphoglycolate phosphatase</fullName>
        <ecNumber evidence="1">3.1.3.18</ecNumber>
    </submittedName>
</protein>
<sequence>MNQLAERIQQLSHPLAPQPTGVEPVLPTLDGVRAVVFDVYGTLLISGSGDISLTSGASHGEAARQAIAACGLEPPADGEAIVQELRAAIARSHAASASEFPEVEIRDIWRETLATVLPNTGLPTIDTGAVDIERLSVEYECRVNPIWPMPGLEETLNALQQAGVTMGVVSNAQFFTPPALAVLAGGEWDVLGIADDLCVWSFAHREAKPGRFLYERATELLHQRGIRPAETLYVGNDMRNDVAPAAAVGFRTALFAGDARSLRLREGDPLVGDRRPDAVVTDLRQIMPILSLADRP</sequence>
<dbReference type="InterPro" id="IPR023214">
    <property type="entry name" value="HAD_sf"/>
</dbReference>
<dbReference type="OrthoDB" id="367448at2"/>
<dbReference type="Proteomes" id="UP000318478">
    <property type="component" value="Unassembled WGS sequence"/>
</dbReference>
<reference evidence="1 2" key="1">
    <citation type="submission" date="2019-02" db="EMBL/GenBank/DDBJ databases">
        <title>Deep-cultivation of Planctomycetes and their phenomic and genomic characterization uncovers novel biology.</title>
        <authorList>
            <person name="Wiegand S."/>
            <person name="Jogler M."/>
            <person name="Boedeker C."/>
            <person name="Pinto D."/>
            <person name="Vollmers J."/>
            <person name="Rivas-Marin E."/>
            <person name="Kohn T."/>
            <person name="Peeters S.H."/>
            <person name="Heuer A."/>
            <person name="Rast P."/>
            <person name="Oberbeckmann S."/>
            <person name="Bunk B."/>
            <person name="Jeske O."/>
            <person name="Meyerdierks A."/>
            <person name="Storesund J.E."/>
            <person name="Kallscheuer N."/>
            <person name="Luecker S."/>
            <person name="Lage O.M."/>
            <person name="Pohl T."/>
            <person name="Merkel B.J."/>
            <person name="Hornburger P."/>
            <person name="Mueller R.-W."/>
            <person name="Bruemmer F."/>
            <person name="Labrenz M."/>
            <person name="Spormann A.M."/>
            <person name="Op Den Camp H."/>
            <person name="Overmann J."/>
            <person name="Amann R."/>
            <person name="Jetten M.S.M."/>
            <person name="Mascher T."/>
            <person name="Medema M.H."/>
            <person name="Devos D.P."/>
            <person name="Kaster A.-K."/>
            <person name="Ovreas L."/>
            <person name="Rohde M."/>
            <person name="Galperin M.Y."/>
            <person name="Jogler C."/>
        </authorList>
    </citation>
    <scope>NUCLEOTIDE SEQUENCE [LARGE SCALE GENOMIC DNA]</scope>
    <source>
        <strain evidence="1 2">Pla123a</strain>
    </source>
</reference>
<dbReference type="RefSeq" id="WP_146591931.1">
    <property type="nucleotide sequence ID" value="NZ_SJPO01000019.1"/>
</dbReference>
<dbReference type="SUPFAM" id="SSF56784">
    <property type="entry name" value="HAD-like"/>
    <property type="match status" value="1"/>
</dbReference>
<dbReference type="Pfam" id="PF00702">
    <property type="entry name" value="Hydrolase"/>
    <property type="match status" value="1"/>
</dbReference>
<dbReference type="PANTHER" id="PTHR46191:SF2">
    <property type="entry name" value="HALOACID DEHALOGENASE-LIKE HYDROLASE DOMAIN-CONTAINING PROTEIN 3"/>
    <property type="match status" value="1"/>
</dbReference>
<dbReference type="SFLD" id="SFLDG01129">
    <property type="entry name" value="C1.5:_HAD__Beta-PGM__Phosphata"/>
    <property type="match status" value="1"/>
</dbReference>
<dbReference type="Gene3D" id="3.40.50.1000">
    <property type="entry name" value="HAD superfamily/HAD-like"/>
    <property type="match status" value="1"/>
</dbReference>
<accession>A0A5C5XTU2</accession>
<dbReference type="PANTHER" id="PTHR46191">
    <property type="match status" value="1"/>
</dbReference>
<evidence type="ECO:0000313" key="2">
    <source>
        <dbReference type="Proteomes" id="UP000318478"/>
    </source>
</evidence>
<organism evidence="1 2">
    <name type="scientific">Posidoniimonas polymericola</name>
    <dbReference type="NCBI Taxonomy" id="2528002"/>
    <lineage>
        <taxon>Bacteria</taxon>
        <taxon>Pseudomonadati</taxon>
        <taxon>Planctomycetota</taxon>
        <taxon>Planctomycetia</taxon>
        <taxon>Pirellulales</taxon>
        <taxon>Lacipirellulaceae</taxon>
        <taxon>Posidoniimonas</taxon>
    </lineage>
</organism>
<dbReference type="InterPro" id="IPR036412">
    <property type="entry name" value="HAD-like_sf"/>
</dbReference>
<dbReference type="EMBL" id="SJPO01000019">
    <property type="protein sequence ID" value="TWT65445.1"/>
    <property type="molecule type" value="Genomic_DNA"/>
</dbReference>
<evidence type="ECO:0000313" key="1">
    <source>
        <dbReference type="EMBL" id="TWT65445.1"/>
    </source>
</evidence>
<keyword evidence="1" id="KW-0378">Hydrolase</keyword>
<dbReference type="PRINTS" id="PR00413">
    <property type="entry name" value="HADHALOGNASE"/>
</dbReference>